<feature type="compositionally biased region" description="Gly residues" evidence="1">
    <location>
        <begin position="160"/>
        <end position="169"/>
    </location>
</feature>
<organism evidence="2 3">
    <name type="scientific">Orbilia ellipsospora</name>
    <dbReference type="NCBI Taxonomy" id="2528407"/>
    <lineage>
        <taxon>Eukaryota</taxon>
        <taxon>Fungi</taxon>
        <taxon>Dikarya</taxon>
        <taxon>Ascomycota</taxon>
        <taxon>Pezizomycotina</taxon>
        <taxon>Orbiliomycetes</taxon>
        <taxon>Orbiliales</taxon>
        <taxon>Orbiliaceae</taxon>
        <taxon>Orbilia</taxon>
    </lineage>
</organism>
<feature type="region of interest" description="Disordered" evidence="1">
    <location>
        <begin position="1"/>
        <end position="169"/>
    </location>
</feature>
<evidence type="ECO:0000313" key="2">
    <source>
        <dbReference type="EMBL" id="KAK6537400.1"/>
    </source>
</evidence>
<comment type="caution">
    <text evidence="2">The sequence shown here is derived from an EMBL/GenBank/DDBJ whole genome shotgun (WGS) entry which is preliminary data.</text>
</comment>
<evidence type="ECO:0000256" key="1">
    <source>
        <dbReference type="SAM" id="MobiDB-lite"/>
    </source>
</evidence>
<protein>
    <submittedName>
        <fullName evidence="2">Uncharacterized protein</fullName>
    </submittedName>
</protein>
<feature type="compositionally biased region" description="Acidic residues" evidence="1">
    <location>
        <begin position="103"/>
        <end position="112"/>
    </location>
</feature>
<proteinExistence type="predicted"/>
<sequence>MSIQRTPTYDKSHYSWQPPSSQASESLIQDPGKSSTGGAEAPEEAPKTSGGMPDVSSYFHLPHQPADATEEDVALDSQPGLLKRSTFNYKQSSEEYKKKLEEEGSNDDDESFTPDAAAGGRRGSITSKPFKPSTKRTKSWDYRDKRGEMQMSMMQDDEGQGTGPGFSES</sequence>
<name>A0AAV9X5Q4_9PEZI</name>
<dbReference type="Proteomes" id="UP001365542">
    <property type="component" value="Unassembled WGS sequence"/>
</dbReference>
<accession>A0AAV9X5Q4</accession>
<keyword evidence="3" id="KW-1185">Reference proteome</keyword>
<gene>
    <name evidence="2" type="ORF">TWF694_011587</name>
</gene>
<reference evidence="2 3" key="1">
    <citation type="submission" date="2019-10" db="EMBL/GenBank/DDBJ databases">
        <authorList>
            <person name="Palmer J.M."/>
        </authorList>
    </citation>
    <scope>NUCLEOTIDE SEQUENCE [LARGE SCALE GENOMIC DNA]</scope>
    <source>
        <strain evidence="2 3">TWF694</strain>
    </source>
</reference>
<evidence type="ECO:0000313" key="3">
    <source>
        <dbReference type="Proteomes" id="UP001365542"/>
    </source>
</evidence>
<feature type="compositionally biased region" description="Basic and acidic residues" evidence="1">
    <location>
        <begin position="138"/>
        <end position="148"/>
    </location>
</feature>
<feature type="compositionally biased region" description="Polar residues" evidence="1">
    <location>
        <begin position="14"/>
        <end position="37"/>
    </location>
</feature>
<feature type="compositionally biased region" description="Basic and acidic residues" evidence="1">
    <location>
        <begin position="92"/>
        <end position="102"/>
    </location>
</feature>
<dbReference type="EMBL" id="JAVHJO010000009">
    <property type="protein sequence ID" value="KAK6537400.1"/>
    <property type="molecule type" value="Genomic_DNA"/>
</dbReference>
<dbReference type="AlphaFoldDB" id="A0AAV9X5Q4"/>